<dbReference type="HOGENOM" id="CLU_034528_1_1_6"/>
<dbReference type="KEGG" id="tmb:Thimo_1156"/>
<evidence type="ECO:0000256" key="8">
    <source>
        <dbReference type="SAM" id="SignalP"/>
    </source>
</evidence>
<proteinExistence type="inferred from homology"/>
<comment type="similarity">
    <text evidence="2 7">Belongs to the PstS family.</text>
</comment>
<dbReference type="PROSITE" id="PS51257">
    <property type="entry name" value="PROKAR_LIPOPROTEIN"/>
    <property type="match status" value="1"/>
</dbReference>
<organism evidence="10 11">
    <name type="scientific">Thioflavicoccus mobilis 8321</name>
    <dbReference type="NCBI Taxonomy" id="765912"/>
    <lineage>
        <taxon>Bacteria</taxon>
        <taxon>Pseudomonadati</taxon>
        <taxon>Pseudomonadota</taxon>
        <taxon>Gammaproteobacteria</taxon>
        <taxon>Chromatiales</taxon>
        <taxon>Chromatiaceae</taxon>
        <taxon>Thioflavicoccus</taxon>
    </lineage>
</organism>
<comment type="function">
    <text evidence="1 7">Part of the ABC transporter complex PstSACB involved in phosphate import.</text>
</comment>
<evidence type="ECO:0000256" key="3">
    <source>
        <dbReference type="ARBA" id="ARBA00011529"/>
    </source>
</evidence>
<protein>
    <recommendedName>
        <fullName evidence="4 7">Phosphate-binding protein PstS</fullName>
    </recommendedName>
</protein>
<dbReference type="CDD" id="cd13565">
    <property type="entry name" value="PBP2_PstS"/>
    <property type="match status" value="1"/>
</dbReference>
<feature type="domain" description="PBP" evidence="9">
    <location>
        <begin position="39"/>
        <end position="328"/>
    </location>
</feature>
<evidence type="ECO:0000256" key="1">
    <source>
        <dbReference type="ARBA" id="ARBA00002841"/>
    </source>
</evidence>
<dbReference type="PIRSF" id="PIRSF002756">
    <property type="entry name" value="PstS"/>
    <property type="match status" value="1"/>
</dbReference>
<keyword evidence="5 7" id="KW-0813">Transport</keyword>
<evidence type="ECO:0000256" key="4">
    <source>
        <dbReference type="ARBA" id="ARBA00021889"/>
    </source>
</evidence>
<dbReference type="Pfam" id="PF12849">
    <property type="entry name" value="PBP_like_2"/>
    <property type="match status" value="1"/>
</dbReference>
<dbReference type="PANTHER" id="PTHR42996">
    <property type="entry name" value="PHOSPHATE-BINDING PROTEIN PSTS"/>
    <property type="match status" value="1"/>
</dbReference>
<dbReference type="GO" id="GO:0043190">
    <property type="term" value="C:ATP-binding cassette (ABC) transporter complex"/>
    <property type="evidence" value="ECO:0007669"/>
    <property type="project" value="InterPro"/>
</dbReference>
<dbReference type="OrthoDB" id="9801510at2"/>
<sequence length="358" mass="38070">MKRLRALVRTTLVVALATIASACHAPSGGGVDDAAAVDDGSLRIRGAGATFPEPLYQEWLDRYSEVTPEVAFSYVGVGSGEGIRRFIAEEVDFGASDAAMSDAEIARVTRGVELIPATAGMVVLAYNLPGVAGDLRLPRDVYVDIFLGRIWRWDNPRIVAANPHLDLPAKVIQTVVRRDGSGTTFAFTSHLSAISVVWRDEGPGIGKEIDWPGGAMAVKGNEGVAQRVKLSPGTIGYMEYGFARRLGLPIATLENRAGRFVRPDAASGSAALAAAADAMPSDLRLFLPDPAGPDSYPVVSLSWILAYGRYSEPARAEALKGLFRWALQDGQPVAETLGYIPLPEPIATKAATAVAEIR</sequence>
<gene>
    <name evidence="10" type="ORF">Thimo_1156</name>
</gene>
<dbReference type="EMBL" id="CP003051">
    <property type="protein sequence ID" value="AGA89956.1"/>
    <property type="molecule type" value="Genomic_DNA"/>
</dbReference>
<dbReference type="SUPFAM" id="SSF53850">
    <property type="entry name" value="Periplasmic binding protein-like II"/>
    <property type="match status" value="1"/>
</dbReference>
<keyword evidence="8" id="KW-0732">Signal</keyword>
<evidence type="ECO:0000313" key="11">
    <source>
        <dbReference type="Proteomes" id="UP000010816"/>
    </source>
</evidence>
<reference evidence="10 11" key="1">
    <citation type="submission" date="2011-09" db="EMBL/GenBank/DDBJ databases">
        <title>Complete sequence of chromosome of Thioflavicoccus mobilis 8321.</title>
        <authorList>
            <consortium name="US DOE Joint Genome Institute"/>
            <person name="Lucas S."/>
            <person name="Han J."/>
            <person name="Lapidus A."/>
            <person name="Cheng J.-F."/>
            <person name="Goodwin L."/>
            <person name="Pitluck S."/>
            <person name="Peters L."/>
            <person name="Ovchinnikova G."/>
            <person name="Lu M."/>
            <person name="Detter J.C."/>
            <person name="Han C."/>
            <person name="Tapia R."/>
            <person name="Land M."/>
            <person name="Hauser L."/>
            <person name="Kyrpides N."/>
            <person name="Ivanova N."/>
            <person name="Pagani I."/>
            <person name="Vogl K."/>
            <person name="Liu Z."/>
            <person name="Imhoff J."/>
            <person name="Thiel V."/>
            <person name="Frigaard N.-U."/>
            <person name="Bryant D."/>
            <person name="Woyke T."/>
        </authorList>
    </citation>
    <scope>NUCLEOTIDE SEQUENCE [LARGE SCALE GENOMIC DNA]</scope>
    <source>
        <strain evidence="10 11">8321</strain>
    </source>
</reference>
<evidence type="ECO:0000259" key="9">
    <source>
        <dbReference type="Pfam" id="PF12849"/>
    </source>
</evidence>
<dbReference type="AlphaFoldDB" id="L0GVF1"/>
<evidence type="ECO:0000256" key="5">
    <source>
        <dbReference type="ARBA" id="ARBA00022448"/>
    </source>
</evidence>
<evidence type="ECO:0000256" key="2">
    <source>
        <dbReference type="ARBA" id="ARBA00008725"/>
    </source>
</evidence>
<dbReference type="eggNOG" id="COG0226">
    <property type="taxonomic scope" value="Bacteria"/>
</dbReference>
<dbReference type="InterPro" id="IPR024370">
    <property type="entry name" value="PBP_domain"/>
</dbReference>
<feature type="chain" id="PRO_5003943144" description="Phosphate-binding protein PstS" evidence="8">
    <location>
        <begin position="26"/>
        <end position="358"/>
    </location>
</feature>
<evidence type="ECO:0000313" key="10">
    <source>
        <dbReference type="EMBL" id="AGA89956.1"/>
    </source>
</evidence>
<dbReference type="GO" id="GO:0035435">
    <property type="term" value="P:phosphate ion transmembrane transport"/>
    <property type="evidence" value="ECO:0007669"/>
    <property type="project" value="InterPro"/>
</dbReference>
<dbReference type="GO" id="GO:0042301">
    <property type="term" value="F:phosphate ion binding"/>
    <property type="evidence" value="ECO:0007669"/>
    <property type="project" value="InterPro"/>
</dbReference>
<evidence type="ECO:0000256" key="6">
    <source>
        <dbReference type="ARBA" id="ARBA00022592"/>
    </source>
</evidence>
<dbReference type="STRING" id="765912.Thimo_1156"/>
<evidence type="ECO:0000256" key="7">
    <source>
        <dbReference type="PIRNR" id="PIRNR002756"/>
    </source>
</evidence>
<dbReference type="Gene3D" id="3.40.190.10">
    <property type="entry name" value="Periplasmic binding protein-like II"/>
    <property type="match status" value="2"/>
</dbReference>
<name>L0GVF1_9GAMM</name>
<keyword evidence="6 7" id="KW-0592">Phosphate transport</keyword>
<keyword evidence="11" id="KW-1185">Reference proteome</keyword>
<comment type="subunit">
    <text evidence="3 7">The complex is composed of two ATP-binding proteins (PstB), two transmembrane proteins (PstC and PstA) and a solute-binding protein (PstS).</text>
</comment>
<dbReference type="InterPro" id="IPR005673">
    <property type="entry name" value="ABC_phos-bd_PstS"/>
</dbReference>
<dbReference type="PANTHER" id="PTHR42996:SF1">
    <property type="entry name" value="PHOSPHATE-BINDING PROTEIN PSTS"/>
    <property type="match status" value="1"/>
</dbReference>
<dbReference type="NCBIfam" id="TIGR00975">
    <property type="entry name" value="3a0107s03"/>
    <property type="match status" value="1"/>
</dbReference>
<feature type="signal peptide" evidence="8">
    <location>
        <begin position="1"/>
        <end position="25"/>
    </location>
</feature>
<dbReference type="InterPro" id="IPR050962">
    <property type="entry name" value="Phosphate-bind_PstS"/>
</dbReference>
<dbReference type="Proteomes" id="UP000010816">
    <property type="component" value="Chromosome"/>
</dbReference>
<accession>L0GVF1</accession>
<dbReference type="PATRIC" id="fig|765912.4.peg.1118"/>